<proteinExistence type="inferred from homology"/>
<dbReference type="PANTHER" id="PTHR33217">
    <property type="entry name" value="TRANSPOSASE FOR INSERTION SEQUENCE ELEMENT IS1081"/>
    <property type="match status" value="1"/>
</dbReference>
<accession>A0ABY1S763</accession>
<dbReference type="Pfam" id="PF00872">
    <property type="entry name" value="Transposase_mut"/>
    <property type="match status" value="1"/>
</dbReference>
<evidence type="ECO:0000256" key="6">
    <source>
        <dbReference type="RuleBase" id="RU365089"/>
    </source>
</evidence>
<keyword evidence="4 6" id="KW-0238">DNA-binding</keyword>
<evidence type="ECO:0000256" key="5">
    <source>
        <dbReference type="ARBA" id="ARBA00023172"/>
    </source>
</evidence>
<keyword evidence="5 6" id="KW-0233">DNA recombination</keyword>
<comment type="caution">
    <text evidence="7">The sequence shown here is derived from an EMBL/GenBank/DDBJ whole genome shotgun (WGS) entry which is preliminary data.</text>
</comment>
<evidence type="ECO:0000313" key="8">
    <source>
        <dbReference type="Proteomes" id="UP000196803"/>
    </source>
</evidence>
<evidence type="ECO:0000256" key="4">
    <source>
        <dbReference type="ARBA" id="ARBA00023125"/>
    </source>
</evidence>
<dbReference type="Proteomes" id="UP000196803">
    <property type="component" value="Unassembled WGS sequence"/>
</dbReference>
<protein>
    <recommendedName>
        <fullName evidence="6">Mutator family transposase</fullName>
    </recommendedName>
</protein>
<sequence length="407" mass="48499">MENVLTKEQLLEFIRKNNIQSVSDIYESLKDLFKDVLQSFLEAEIEETLGYEKYDVKNKQTTNSRNGYTQKTVKTKFGEMEIDIPRDREGEFEPKIIPKYKRDISEIEDKIIALYSRGMTTRDIHEQIKDIYGIEVSAEMVSKITEKIIPEIREWQNRPLEKIYPFIFMDAIHYKIKDEGKIVNKAAYVVLGINIEGYKDVLGIWIGESESSKFWLGVLNDLKTRGVEEVLLFCVDGLTGLKEAIEAVFPKSDIQRCIIHQLRNSFKYVSYKHIKEFSKDFKRVYQATNEEEAFENFCQIKEKWGKQYPYAFRSWESNWEMLTSFFKFPPEIRRIIYTTNIIEGVHRQFRKVTKSKSVFPNDIALEKMLYLATKNVVRKWTQRYRNWDMILNQLLIMYPERLREYIK</sequence>
<dbReference type="EMBL" id="FXXC01000001">
    <property type="protein sequence ID" value="SMR92515.1"/>
    <property type="molecule type" value="Genomic_DNA"/>
</dbReference>
<dbReference type="NCBIfam" id="NF033543">
    <property type="entry name" value="transpos_IS256"/>
    <property type="match status" value="1"/>
</dbReference>
<organism evidence="7 8">
    <name type="scientific">Caldicellulosiruptor bescii</name>
    <name type="common">Anaerocellum thermophilum</name>
    <dbReference type="NCBI Taxonomy" id="31899"/>
    <lineage>
        <taxon>Bacteria</taxon>
        <taxon>Bacillati</taxon>
        <taxon>Bacillota</taxon>
        <taxon>Bacillota incertae sedis</taxon>
        <taxon>Caldicellulosiruptorales</taxon>
        <taxon>Caldicellulosiruptoraceae</taxon>
        <taxon>Caldicellulosiruptor</taxon>
    </lineage>
</organism>
<keyword evidence="3 6" id="KW-0815">Transposition</keyword>
<evidence type="ECO:0000256" key="3">
    <source>
        <dbReference type="ARBA" id="ARBA00022578"/>
    </source>
</evidence>
<comment type="similarity">
    <text evidence="2 6">Belongs to the transposase mutator family.</text>
</comment>
<dbReference type="PANTHER" id="PTHR33217:SF8">
    <property type="entry name" value="MUTATOR FAMILY TRANSPOSASE"/>
    <property type="match status" value="1"/>
</dbReference>
<name>A0ABY1S763_CALBS</name>
<gene>
    <name evidence="7" type="ORF">SAMN05216240_1046</name>
</gene>
<evidence type="ECO:0000256" key="1">
    <source>
        <dbReference type="ARBA" id="ARBA00002190"/>
    </source>
</evidence>
<keyword evidence="6" id="KW-0814">Transposable element</keyword>
<dbReference type="InterPro" id="IPR001207">
    <property type="entry name" value="Transposase_mutator"/>
</dbReference>
<dbReference type="GeneID" id="31773364"/>
<evidence type="ECO:0000256" key="2">
    <source>
        <dbReference type="ARBA" id="ARBA00010961"/>
    </source>
</evidence>
<dbReference type="PROSITE" id="PS01007">
    <property type="entry name" value="TRANSPOSASE_MUTATOR"/>
    <property type="match status" value="1"/>
</dbReference>
<comment type="function">
    <text evidence="1 6">Required for the transposition of the insertion element.</text>
</comment>
<keyword evidence="8" id="KW-1185">Reference proteome</keyword>
<evidence type="ECO:0000313" key="7">
    <source>
        <dbReference type="EMBL" id="SMR92515.1"/>
    </source>
</evidence>
<dbReference type="RefSeq" id="WP_015908377.1">
    <property type="nucleotide sequence ID" value="NZ_FUZJ01000001.1"/>
</dbReference>
<reference evidence="7 8" key="1">
    <citation type="submission" date="2017-05" db="EMBL/GenBank/DDBJ databases">
        <authorList>
            <person name="Varghese N."/>
            <person name="Submissions S."/>
        </authorList>
    </citation>
    <scope>NUCLEOTIDE SEQUENCE [LARGE SCALE GENOMIC DNA]</scope>
    <source>
        <strain evidence="7 8">MACB1020</strain>
    </source>
</reference>